<gene>
    <name evidence="1" type="ORF">DGD08_15510</name>
</gene>
<organism evidence="1 2">
    <name type="scientific">Gemmatimonas aurantiaca</name>
    <dbReference type="NCBI Taxonomy" id="173480"/>
    <lineage>
        <taxon>Bacteria</taxon>
        <taxon>Pseudomonadati</taxon>
        <taxon>Gemmatimonadota</taxon>
        <taxon>Gemmatimonadia</taxon>
        <taxon>Gemmatimonadales</taxon>
        <taxon>Gemmatimonadaceae</taxon>
        <taxon>Gemmatimonas</taxon>
    </lineage>
</organism>
<evidence type="ECO:0000313" key="1">
    <source>
        <dbReference type="EMBL" id="HCT58611.1"/>
    </source>
</evidence>
<dbReference type="EMBL" id="DPIY01000011">
    <property type="protein sequence ID" value="HCT58611.1"/>
    <property type="molecule type" value="Genomic_DNA"/>
</dbReference>
<evidence type="ECO:0000313" key="2">
    <source>
        <dbReference type="Proteomes" id="UP000264071"/>
    </source>
</evidence>
<proteinExistence type="predicted"/>
<protein>
    <submittedName>
        <fullName evidence="1">Uncharacterized protein</fullName>
    </submittedName>
</protein>
<comment type="caution">
    <text evidence="1">The sequence shown here is derived from an EMBL/GenBank/DDBJ whole genome shotgun (WGS) entry which is preliminary data.</text>
</comment>
<name>A0A3D4VBX0_9BACT</name>
<dbReference type="Proteomes" id="UP000264071">
    <property type="component" value="Unassembled WGS sequence"/>
</dbReference>
<sequence>MASRSPIVQTPLGTIPVDDREVRVTLHTSHDGVEYVGRLFFAESGWENNGIPDRSVLPGRTTDDVLRRARDLQLEELAQRYRRANAEKRKYHGLRQLTMELLAKVRYQNRVAVGMRTGLLDPAAGQHELDLTENEMMTLIRQMKFQAGIES</sequence>
<dbReference type="AlphaFoldDB" id="A0A3D4VBX0"/>
<accession>A0A3D4VBX0</accession>
<reference evidence="1 2" key="1">
    <citation type="journal article" date="2018" name="Nat. Biotechnol.">
        <title>A standardized bacterial taxonomy based on genome phylogeny substantially revises the tree of life.</title>
        <authorList>
            <person name="Parks D.H."/>
            <person name="Chuvochina M."/>
            <person name="Waite D.W."/>
            <person name="Rinke C."/>
            <person name="Skarshewski A."/>
            <person name="Chaumeil P.A."/>
            <person name="Hugenholtz P."/>
        </authorList>
    </citation>
    <scope>NUCLEOTIDE SEQUENCE [LARGE SCALE GENOMIC DNA]</scope>
    <source>
        <strain evidence="1">UBA8844</strain>
    </source>
</reference>